<evidence type="ECO:0000313" key="3">
    <source>
        <dbReference type="WBParaSite" id="GPLIN_001156000"/>
    </source>
</evidence>
<evidence type="ECO:0000256" key="1">
    <source>
        <dbReference type="SAM" id="MobiDB-lite"/>
    </source>
</evidence>
<proteinExistence type="predicted"/>
<reference evidence="2" key="1">
    <citation type="submission" date="2014-05" db="EMBL/GenBank/DDBJ databases">
        <title>The genome and life-stage specific transcriptomes of Globodera pallida elucidate key aspects of plant parasitism by a cyst nematode.</title>
        <authorList>
            <person name="Cotton J.A."/>
            <person name="Lilley C.J."/>
            <person name="Jones L.M."/>
            <person name="Kikuchi T."/>
            <person name="Reid A.J."/>
            <person name="Thorpe P."/>
            <person name="Tsai I.J."/>
            <person name="Beasley H."/>
            <person name="Blok V."/>
            <person name="Cock P.J.A."/>
            <person name="Van den Akker S.E."/>
            <person name="Holroyd N."/>
            <person name="Hunt M."/>
            <person name="Mantelin S."/>
            <person name="Naghra H."/>
            <person name="Pain A."/>
            <person name="Palomares-Rius J.E."/>
            <person name="Zarowiecki M."/>
            <person name="Berriman M."/>
            <person name="Jones J.T."/>
            <person name="Urwin P.E."/>
        </authorList>
    </citation>
    <scope>NUCLEOTIDE SEQUENCE [LARGE SCALE GENOMIC DNA]</scope>
    <source>
        <strain evidence="2">Lindley</strain>
    </source>
</reference>
<protein>
    <submittedName>
        <fullName evidence="3">Uncharacterized protein</fullName>
    </submittedName>
</protein>
<feature type="region of interest" description="Disordered" evidence="1">
    <location>
        <begin position="131"/>
        <end position="167"/>
    </location>
</feature>
<accession>A0A183CFA5</accession>
<evidence type="ECO:0000313" key="2">
    <source>
        <dbReference type="Proteomes" id="UP000050741"/>
    </source>
</evidence>
<sequence length="326" mass="37774">MASSSAYPILFFTQTWSGDDKLWIFYWLSSESKFGIASFPDTVYEMEADRDTRKAFLGNIAKSLVEEYWETMFEEGKTKIKQMNDESATVSYAFKHFLELPQLDDPVKRRQRIDRLVKFFVDEALEKKRMEQGKQPLSLHNRNHPTNASSLRNNSAKRKQPTNTRKALRKLPTLGLNFDDVIEEDQQRGLQIADWMEPVWPFSNNVDYHPKSMLVRRHMAWQPMRRGIEKDERSMTQRHIAWQPMKRQQQPEHGMGEQYDGEGPDVAAATVYAAGDGQKQQVMRTVEQELIEVLRAGERLGVSADEILAHLRARNNNNNAGGLGRR</sequence>
<organism evidence="2 3">
    <name type="scientific">Globodera pallida</name>
    <name type="common">Potato cyst nematode worm</name>
    <name type="synonym">Heterodera pallida</name>
    <dbReference type="NCBI Taxonomy" id="36090"/>
    <lineage>
        <taxon>Eukaryota</taxon>
        <taxon>Metazoa</taxon>
        <taxon>Ecdysozoa</taxon>
        <taxon>Nematoda</taxon>
        <taxon>Chromadorea</taxon>
        <taxon>Rhabditida</taxon>
        <taxon>Tylenchina</taxon>
        <taxon>Tylenchomorpha</taxon>
        <taxon>Tylenchoidea</taxon>
        <taxon>Heteroderidae</taxon>
        <taxon>Heteroderinae</taxon>
        <taxon>Globodera</taxon>
    </lineage>
</organism>
<reference evidence="3" key="2">
    <citation type="submission" date="2016-06" db="UniProtKB">
        <authorList>
            <consortium name="WormBaseParasite"/>
        </authorList>
    </citation>
    <scope>IDENTIFICATION</scope>
</reference>
<name>A0A183CFA5_GLOPA</name>
<dbReference type="Proteomes" id="UP000050741">
    <property type="component" value="Unassembled WGS sequence"/>
</dbReference>
<keyword evidence="2" id="KW-1185">Reference proteome</keyword>
<dbReference type="AlphaFoldDB" id="A0A183CFA5"/>
<feature type="compositionally biased region" description="Polar residues" evidence="1">
    <location>
        <begin position="138"/>
        <end position="154"/>
    </location>
</feature>
<dbReference type="WBParaSite" id="GPLIN_001156000">
    <property type="protein sequence ID" value="GPLIN_001156000"/>
    <property type="gene ID" value="GPLIN_001156000"/>
</dbReference>